<comment type="cofactor">
    <cofactor evidence="5">
        <name>adenosylcob(III)alamin</name>
        <dbReference type="ChEBI" id="CHEBI:18408"/>
    </cofactor>
    <text evidence="5">Binds between the large and small subunits.</text>
</comment>
<dbReference type="PIRSF" id="PIRSF018982">
    <property type="entry name" value="EutC"/>
    <property type="match status" value="1"/>
</dbReference>
<comment type="function">
    <text evidence="5">Catalyzes the deamination of various vicinal amino-alcohols to oxo compounds. Allows this organism to utilize ethanolamine as the sole source of nitrogen and carbon in the presence of external vitamin B12.</text>
</comment>
<dbReference type="GO" id="GO:0006520">
    <property type="term" value="P:amino acid metabolic process"/>
    <property type="evidence" value="ECO:0007669"/>
    <property type="project" value="InterPro"/>
</dbReference>
<dbReference type="InterPro" id="IPR042255">
    <property type="entry name" value="EutC_N"/>
</dbReference>
<comment type="catalytic activity">
    <reaction evidence="5">
        <text>ethanolamine = acetaldehyde + NH4(+)</text>
        <dbReference type="Rhea" id="RHEA:15313"/>
        <dbReference type="ChEBI" id="CHEBI:15343"/>
        <dbReference type="ChEBI" id="CHEBI:28938"/>
        <dbReference type="ChEBI" id="CHEBI:57603"/>
        <dbReference type="EC" id="4.3.1.7"/>
    </reaction>
</comment>
<dbReference type="GO" id="GO:0031471">
    <property type="term" value="C:ethanolamine degradation polyhedral organelle"/>
    <property type="evidence" value="ECO:0007669"/>
    <property type="project" value="UniProtKB-UniRule"/>
</dbReference>
<dbReference type="EC" id="4.3.1.7" evidence="5"/>
<dbReference type="HAMAP" id="MF_00601">
    <property type="entry name" value="EutC"/>
    <property type="match status" value="1"/>
</dbReference>
<evidence type="ECO:0000256" key="1">
    <source>
        <dbReference type="ARBA" id="ARBA00022628"/>
    </source>
</evidence>
<dbReference type="GO" id="GO:0046336">
    <property type="term" value="P:ethanolamine catabolic process"/>
    <property type="evidence" value="ECO:0007669"/>
    <property type="project" value="UniProtKB-UniRule"/>
</dbReference>
<evidence type="ECO:0000313" key="7">
    <source>
        <dbReference type="Proteomes" id="UP000584867"/>
    </source>
</evidence>
<dbReference type="AlphaFoldDB" id="A0A7W8E903"/>
<protein>
    <recommendedName>
        <fullName evidence="5">Ethanolamine ammonia-lyase small subunit</fullName>
        <shortName evidence="5">EAL small subunit</shortName>
        <ecNumber evidence="5">4.3.1.7</ecNumber>
    </recommendedName>
</protein>
<proteinExistence type="inferred from homology"/>
<feature type="binding site" evidence="5">
    <location>
        <position position="189"/>
    </location>
    <ligand>
        <name>adenosylcob(III)alamin</name>
        <dbReference type="ChEBI" id="CHEBI:18408"/>
    </ligand>
</feature>
<dbReference type="PANTHER" id="PTHR39330:SF1">
    <property type="entry name" value="ETHANOLAMINE AMMONIA-LYASE SMALL SUBUNIT"/>
    <property type="match status" value="1"/>
</dbReference>
<dbReference type="Gene3D" id="1.10.30.40">
    <property type="entry name" value="Ethanolamine ammonia-lyase light chain (EutC), N-terminal domain"/>
    <property type="match status" value="1"/>
</dbReference>
<accession>A0A7W8E903</accession>
<dbReference type="Pfam" id="PF05985">
    <property type="entry name" value="EutC"/>
    <property type="match status" value="1"/>
</dbReference>
<dbReference type="GO" id="GO:0031419">
    <property type="term" value="F:cobalamin binding"/>
    <property type="evidence" value="ECO:0007669"/>
    <property type="project" value="UniProtKB-UniRule"/>
</dbReference>
<reference evidence="6 7" key="1">
    <citation type="submission" date="2020-08" db="EMBL/GenBank/DDBJ databases">
        <title>Genomic Encyclopedia of Type Strains, Phase IV (KMG-V): Genome sequencing to study the core and pangenomes of soil and plant-associated prokaryotes.</title>
        <authorList>
            <person name="Whitman W."/>
        </authorList>
    </citation>
    <scope>NUCLEOTIDE SEQUENCE [LARGE SCALE GENOMIC DNA]</scope>
    <source>
        <strain evidence="6 7">X5P3</strain>
    </source>
</reference>
<dbReference type="NCBIfam" id="NF003971">
    <property type="entry name" value="PRK05465.1"/>
    <property type="match status" value="1"/>
</dbReference>
<keyword evidence="2 5" id="KW-0456">Lyase</keyword>
<dbReference type="PANTHER" id="PTHR39330">
    <property type="entry name" value="ETHANOLAMINE AMMONIA-LYASE LIGHT CHAIN"/>
    <property type="match status" value="1"/>
</dbReference>
<organism evidence="6 7">
    <name type="scientific">Granulicella mallensis</name>
    <dbReference type="NCBI Taxonomy" id="940614"/>
    <lineage>
        <taxon>Bacteria</taxon>
        <taxon>Pseudomonadati</taxon>
        <taxon>Acidobacteriota</taxon>
        <taxon>Terriglobia</taxon>
        <taxon>Terriglobales</taxon>
        <taxon>Acidobacteriaceae</taxon>
        <taxon>Granulicella</taxon>
    </lineage>
</organism>
<dbReference type="InterPro" id="IPR042251">
    <property type="entry name" value="EutC_C"/>
</dbReference>
<gene>
    <name evidence="5" type="primary">eutC</name>
    <name evidence="6" type="ORF">HDF15_001627</name>
</gene>
<feature type="binding site" evidence="5">
    <location>
        <position position="218"/>
    </location>
    <ligand>
        <name>adenosylcob(III)alamin</name>
        <dbReference type="ChEBI" id="CHEBI:18408"/>
    </ligand>
</feature>
<comment type="pathway">
    <text evidence="5">Amine and polyamine degradation; ethanolamine degradation.</text>
</comment>
<keyword evidence="4 5" id="KW-1283">Bacterial microcompartment</keyword>
<name>A0A7W8E903_9BACT</name>
<dbReference type="UniPathway" id="UPA00560"/>
<evidence type="ECO:0000256" key="2">
    <source>
        <dbReference type="ARBA" id="ARBA00023239"/>
    </source>
</evidence>
<keyword evidence="1 5" id="KW-0846">Cobalamin</keyword>
<dbReference type="GO" id="GO:0008851">
    <property type="term" value="F:ethanolamine ammonia-lyase activity"/>
    <property type="evidence" value="ECO:0007669"/>
    <property type="project" value="UniProtKB-UniRule"/>
</dbReference>
<dbReference type="GO" id="GO:0009350">
    <property type="term" value="C:ethanolamine ammonia-lyase complex"/>
    <property type="evidence" value="ECO:0007669"/>
    <property type="project" value="UniProtKB-UniRule"/>
</dbReference>
<dbReference type="RefSeq" id="WP_184254314.1">
    <property type="nucleotide sequence ID" value="NZ_JACHIO010000005.1"/>
</dbReference>
<evidence type="ECO:0000256" key="3">
    <source>
        <dbReference type="ARBA" id="ARBA00023285"/>
    </source>
</evidence>
<dbReference type="Gene3D" id="3.40.50.11240">
    <property type="entry name" value="Ethanolamine ammonia-lyase light chain (EutC)"/>
    <property type="match status" value="1"/>
</dbReference>
<dbReference type="InterPro" id="IPR009246">
    <property type="entry name" value="EutC"/>
</dbReference>
<keyword evidence="3 5" id="KW-0170">Cobalt</keyword>
<evidence type="ECO:0000256" key="5">
    <source>
        <dbReference type="HAMAP-Rule" id="MF_00601"/>
    </source>
</evidence>
<dbReference type="Proteomes" id="UP000584867">
    <property type="component" value="Unassembled WGS sequence"/>
</dbReference>
<feature type="binding site" evidence="5">
    <location>
        <position position="168"/>
    </location>
    <ligand>
        <name>adenosylcob(III)alamin</name>
        <dbReference type="ChEBI" id="CHEBI:18408"/>
    </ligand>
</feature>
<evidence type="ECO:0000313" key="6">
    <source>
        <dbReference type="EMBL" id="MBB5063287.1"/>
    </source>
</evidence>
<comment type="subunit">
    <text evidence="5">The basic unit is a heterodimer which dimerizes to form tetramers. The heterotetramers trimerize; 6 large subunits form a core ring with 6 small subunits projecting outwards.</text>
</comment>
<dbReference type="EMBL" id="JACHIO010000005">
    <property type="protein sequence ID" value="MBB5063287.1"/>
    <property type="molecule type" value="Genomic_DNA"/>
</dbReference>
<comment type="similarity">
    <text evidence="5">Belongs to the EutC family.</text>
</comment>
<sequence length="266" mass="29099">MSREIDSREIDKLDEPQALPTTARLSLGLTGAAIPTREQLRFQLDHALARDAVHTLLDIPALLHGLQQRGRAGFVLRSAIEGESRQKGRHLYLRRPDLGRTLHPDFAQALRDYAASTPEKPDVAFILVDGLSALAIERHALPLLDALLPTLDDHSSLAPICIVSQGRVAIGDEIGHLLGAKLVVLMIGERPGLSSPDSLGVYITWNPLPGRTDAERNCVSNIRQEGLSYNDAAQRIAFYMKEARRLETTGIALKETSAPESSRVSD</sequence>
<evidence type="ECO:0000256" key="4">
    <source>
        <dbReference type="ARBA" id="ARBA00024446"/>
    </source>
</evidence>
<comment type="caution">
    <text evidence="6">The sequence shown here is derived from an EMBL/GenBank/DDBJ whole genome shotgun (WGS) entry which is preliminary data.</text>
</comment>
<comment type="subcellular location">
    <subcellularLocation>
        <location evidence="5">Bacterial microcompartment</location>
    </subcellularLocation>
</comment>